<proteinExistence type="predicted"/>
<feature type="chain" id="PRO_5034850344" description="Secreted protein" evidence="1">
    <location>
        <begin position="20"/>
        <end position="99"/>
    </location>
</feature>
<reference evidence="2" key="1">
    <citation type="submission" date="2021-05" db="EMBL/GenBank/DDBJ databases">
        <authorList>
            <person name="Alioto T."/>
            <person name="Alioto T."/>
            <person name="Gomez Garrido J."/>
        </authorList>
    </citation>
    <scope>NUCLEOTIDE SEQUENCE</scope>
</reference>
<evidence type="ECO:0000256" key="1">
    <source>
        <dbReference type="SAM" id="SignalP"/>
    </source>
</evidence>
<organism evidence="2">
    <name type="scientific">Cacopsylla melanoneura</name>
    <dbReference type="NCBI Taxonomy" id="428564"/>
    <lineage>
        <taxon>Eukaryota</taxon>
        <taxon>Metazoa</taxon>
        <taxon>Ecdysozoa</taxon>
        <taxon>Arthropoda</taxon>
        <taxon>Hexapoda</taxon>
        <taxon>Insecta</taxon>
        <taxon>Pterygota</taxon>
        <taxon>Neoptera</taxon>
        <taxon>Paraneoptera</taxon>
        <taxon>Hemiptera</taxon>
        <taxon>Sternorrhyncha</taxon>
        <taxon>Psylloidea</taxon>
        <taxon>Psyllidae</taxon>
        <taxon>Psyllinae</taxon>
        <taxon>Cacopsylla</taxon>
    </lineage>
</organism>
<dbReference type="AlphaFoldDB" id="A0A8D9A3L5"/>
<sequence>MLNTLLAILMLLSPHNSHSSFSQTTSSPSSTQGVILHPSPIYFLTQRHIHAQHSPRHLTNFHLTTLTHLSHTPLSHPVQLKVIDSTLRYTTQYCACATQ</sequence>
<dbReference type="EMBL" id="HBUF01551287">
    <property type="protein sequence ID" value="CAG6758973.1"/>
    <property type="molecule type" value="Transcribed_RNA"/>
</dbReference>
<keyword evidence="1" id="KW-0732">Signal</keyword>
<evidence type="ECO:0000313" key="2">
    <source>
        <dbReference type="EMBL" id="CAG6758973.1"/>
    </source>
</evidence>
<protein>
    <recommendedName>
        <fullName evidence="3">Secreted protein</fullName>
    </recommendedName>
</protein>
<accession>A0A8D9A3L5</accession>
<name>A0A8D9A3L5_9HEMI</name>
<feature type="signal peptide" evidence="1">
    <location>
        <begin position="1"/>
        <end position="19"/>
    </location>
</feature>
<evidence type="ECO:0008006" key="3">
    <source>
        <dbReference type="Google" id="ProtNLM"/>
    </source>
</evidence>